<name>A0A5J4Z339_PORPP</name>
<dbReference type="OMA" id="GRIQGGM"/>
<gene>
    <name evidence="1" type="ORF">FVE85_0836</name>
</gene>
<dbReference type="EMBL" id="VRMN01000002">
    <property type="protein sequence ID" value="KAA8497107.1"/>
    <property type="molecule type" value="Genomic_DNA"/>
</dbReference>
<dbReference type="AlphaFoldDB" id="A0A5J4Z339"/>
<organism evidence="1 2">
    <name type="scientific">Porphyridium purpureum</name>
    <name type="common">Red alga</name>
    <name type="synonym">Porphyridium cruentum</name>
    <dbReference type="NCBI Taxonomy" id="35688"/>
    <lineage>
        <taxon>Eukaryota</taxon>
        <taxon>Rhodophyta</taxon>
        <taxon>Bangiophyceae</taxon>
        <taxon>Porphyridiales</taxon>
        <taxon>Porphyridiaceae</taxon>
        <taxon>Porphyridium</taxon>
    </lineage>
</organism>
<dbReference type="OrthoDB" id="421474at2759"/>
<reference evidence="2" key="1">
    <citation type="journal article" date="2019" name="Nat. Commun.">
        <title>Expansion of phycobilisome linker gene families in mesophilic red algae.</title>
        <authorList>
            <person name="Lee J."/>
            <person name="Kim D."/>
            <person name="Bhattacharya D."/>
            <person name="Yoon H.S."/>
        </authorList>
    </citation>
    <scope>NUCLEOTIDE SEQUENCE [LARGE SCALE GENOMIC DNA]</scope>
    <source>
        <strain evidence="2">CCMP 1328</strain>
    </source>
</reference>
<dbReference type="PANTHER" id="PTHR47721">
    <property type="entry name" value="OS01G0235100 PROTEIN"/>
    <property type="match status" value="1"/>
</dbReference>
<dbReference type="PANTHER" id="PTHR47721:SF2">
    <property type="entry name" value="OS01G0235100 PROTEIN"/>
    <property type="match status" value="1"/>
</dbReference>
<sequence length="129" mass="13635">MARQQAFVPSFAASASGGPCVSQHRLHRHRDANRCAAVVVRASAGGDAPVPPPAPVAVDGAKCPGCGREEGVKRGCDGSGRVVGGLGVVLKWWPIKAYRPCDELVKRKGNYKRAGQSLEEIAFGRETKK</sequence>
<evidence type="ECO:0000313" key="1">
    <source>
        <dbReference type="EMBL" id="KAA8497107.1"/>
    </source>
</evidence>
<dbReference type="Proteomes" id="UP000324585">
    <property type="component" value="Unassembled WGS sequence"/>
</dbReference>
<evidence type="ECO:0000313" key="2">
    <source>
        <dbReference type="Proteomes" id="UP000324585"/>
    </source>
</evidence>
<keyword evidence="2" id="KW-1185">Reference proteome</keyword>
<accession>A0A5J4Z339</accession>
<comment type="caution">
    <text evidence="1">The sequence shown here is derived from an EMBL/GenBank/DDBJ whole genome shotgun (WGS) entry which is preliminary data.</text>
</comment>
<proteinExistence type="predicted"/>
<protein>
    <submittedName>
        <fullName evidence="1">Uncharacterized protein</fullName>
    </submittedName>
</protein>